<evidence type="ECO:0000256" key="3">
    <source>
        <dbReference type="ARBA" id="ARBA00022833"/>
    </source>
</evidence>
<comment type="subcellular location">
    <subcellularLocation>
        <location evidence="1">Nucleus</location>
    </subcellularLocation>
</comment>
<proteinExistence type="predicted"/>
<dbReference type="SMART" id="SM00066">
    <property type="entry name" value="GAL4"/>
    <property type="match status" value="1"/>
</dbReference>
<accession>A0ABR0LR45</accession>
<feature type="region of interest" description="Disordered" evidence="8">
    <location>
        <begin position="128"/>
        <end position="148"/>
    </location>
</feature>
<keyword evidence="6" id="KW-0804">Transcription</keyword>
<dbReference type="SMART" id="SM00906">
    <property type="entry name" value="Fungal_trans"/>
    <property type="match status" value="1"/>
</dbReference>
<keyword evidence="3" id="KW-0862">Zinc</keyword>
<dbReference type="Proteomes" id="UP001357485">
    <property type="component" value="Unassembled WGS sequence"/>
</dbReference>
<keyword evidence="5" id="KW-0238">DNA-binding</keyword>
<dbReference type="PANTHER" id="PTHR31313:SF81">
    <property type="entry name" value="TY1 ENHANCER ACTIVATOR"/>
    <property type="match status" value="1"/>
</dbReference>
<dbReference type="Pfam" id="PF00172">
    <property type="entry name" value="Zn_clus"/>
    <property type="match status" value="1"/>
</dbReference>
<keyword evidence="7" id="KW-0539">Nucleus</keyword>
<dbReference type="PANTHER" id="PTHR31313">
    <property type="entry name" value="TY1 ENHANCER ACTIVATOR"/>
    <property type="match status" value="1"/>
</dbReference>
<organism evidence="10 11">
    <name type="scientific">Cryomyces antarcticus</name>
    <dbReference type="NCBI Taxonomy" id="329879"/>
    <lineage>
        <taxon>Eukaryota</taxon>
        <taxon>Fungi</taxon>
        <taxon>Dikarya</taxon>
        <taxon>Ascomycota</taxon>
        <taxon>Pezizomycotina</taxon>
        <taxon>Dothideomycetes</taxon>
        <taxon>Dothideomycetes incertae sedis</taxon>
        <taxon>Cryomyces</taxon>
    </lineage>
</organism>
<evidence type="ECO:0000256" key="2">
    <source>
        <dbReference type="ARBA" id="ARBA00022723"/>
    </source>
</evidence>
<name>A0ABR0LR45_9PEZI</name>
<dbReference type="CDD" id="cd00067">
    <property type="entry name" value="GAL4"/>
    <property type="match status" value="1"/>
</dbReference>
<gene>
    <name evidence="10" type="ORF">LTR16_000515</name>
</gene>
<sequence length="704" mass="78540">MPARTVAEHDAAMGVDTFEDGTSLSAVSLPSPEDAERSPTARNPDSAKPSRRKKAPSTTKPTNLACLSCRPRKIKCERVRGSCERCRTLKIQCRVPDRDERRIRYSKDYIADLENQIVELKSALAASRAQQQSQGSEPATSPSLTADNETIDTQLAPLSRTTTAEPELGTSDTLITRLCGMRGRLNSNDVGQLRYFGPTSSLHLTESVFSSIFGFCNNIARNDKDVEKDVPFEMQQYLLNLYWTFQHTALPLIHKEAFLTGMRAGQSPYFSRCLLSCILACAARISDNPQVRALAIPADDDDEGDRPVLMKQAEEALEKDLKNPSLTTVQSLMLLSVMDCCQSDDSKGWLRSGNACRLAFDLGLHQDWTQLSASSKFSPMDLEVRQVVFWGCYAFDRLWALYLGRPPSIKLNDVSIRRPDRSAPSWDLKIFAAWVDLLDLAGQISDKLNTCTCSQEQVDSFTSALQNWFSGLEPSLCFDPHAAPSVYSLHMQYSAIMVLVHRHNAGFGDMVKRHTPQAVKSRKECVEHASRMARLLDDYKAHHGNAYTLIGSALYNITMAATTLVADISEKSNEDSSNESAYLATCLRTMKEMENSEIVTRSVRKIVQTIMRMCNVGKTSGYTRRGSASHTEEFRPVRWEMEQTHPQVATMEQDSNLGNTMAALNFEAFDMDSFFPFPFEQALPNLQSAGSFAALDEFYQGSIT</sequence>
<evidence type="ECO:0000256" key="4">
    <source>
        <dbReference type="ARBA" id="ARBA00023015"/>
    </source>
</evidence>
<keyword evidence="2" id="KW-0479">Metal-binding</keyword>
<evidence type="ECO:0000256" key="6">
    <source>
        <dbReference type="ARBA" id="ARBA00023163"/>
    </source>
</evidence>
<evidence type="ECO:0000256" key="8">
    <source>
        <dbReference type="SAM" id="MobiDB-lite"/>
    </source>
</evidence>
<feature type="region of interest" description="Disordered" evidence="8">
    <location>
        <begin position="1"/>
        <end position="64"/>
    </location>
</feature>
<dbReference type="PROSITE" id="PS50048">
    <property type="entry name" value="ZN2_CY6_FUNGAL_2"/>
    <property type="match status" value="1"/>
</dbReference>
<dbReference type="CDD" id="cd12148">
    <property type="entry name" value="fungal_TF_MHR"/>
    <property type="match status" value="1"/>
</dbReference>
<keyword evidence="4" id="KW-0805">Transcription regulation</keyword>
<protein>
    <recommendedName>
        <fullName evidence="9">Zn(2)-C6 fungal-type domain-containing protein</fullName>
    </recommendedName>
</protein>
<evidence type="ECO:0000259" key="9">
    <source>
        <dbReference type="PROSITE" id="PS50048"/>
    </source>
</evidence>
<dbReference type="PROSITE" id="PS00463">
    <property type="entry name" value="ZN2_CY6_FUNGAL_1"/>
    <property type="match status" value="1"/>
</dbReference>
<evidence type="ECO:0000313" key="10">
    <source>
        <dbReference type="EMBL" id="KAK5202061.1"/>
    </source>
</evidence>
<keyword evidence="11" id="KW-1185">Reference proteome</keyword>
<evidence type="ECO:0000313" key="11">
    <source>
        <dbReference type="Proteomes" id="UP001357485"/>
    </source>
</evidence>
<dbReference type="EMBL" id="JAVRRA010016425">
    <property type="protein sequence ID" value="KAK5202061.1"/>
    <property type="molecule type" value="Genomic_DNA"/>
</dbReference>
<comment type="caution">
    <text evidence="10">The sequence shown here is derived from an EMBL/GenBank/DDBJ whole genome shotgun (WGS) entry which is preliminary data.</text>
</comment>
<dbReference type="InterPro" id="IPR051615">
    <property type="entry name" value="Transcr_Regulatory_Elem"/>
</dbReference>
<evidence type="ECO:0000256" key="1">
    <source>
        <dbReference type="ARBA" id="ARBA00004123"/>
    </source>
</evidence>
<evidence type="ECO:0000256" key="5">
    <source>
        <dbReference type="ARBA" id="ARBA00023125"/>
    </source>
</evidence>
<dbReference type="InterPro" id="IPR007219">
    <property type="entry name" value="XnlR_reg_dom"/>
</dbReference>
<feature type="compositionally biased region" description="Polar residues" evidence="8">
    <location>
        <begin position="137"/>
        <end position="148"/>
    </location>
</feature>
<dbReference type="SUPFAM" id="SSF57701">
    <property type="entry name" value="Zn2/Cys6 DNA-binding domain"/>
    <property type="match status" value="1"/>
</dbReference>
<evidence type="ECO:0000256" key="7">
    <source>
        <dbReference type="ARBA" id="ARBA00023242"/>
    </source>
</evidence>
<feature type="domain" description="Zn(2)-C6 fungal-type" evidence="9">
    <location>
        <begin position="65"/>
        <end position="95"/>
    </location>
</feature>
<dbReference type="InterPro" id="IPR001138">
    <property type="entry name" value="Zn2Cys6_DnaBD"/>
</dbReference>
<dbReference type="InterPro" id="IPR036864">
    <property type="entry name" value="Zn2-C6_fun-type_DNA-bd_sf"/>
</dbReference>
<dbReference type="Gene3D" id="4.10.240.10">
    <property type="entry name" value="Zn(2)-C6 fungal-type DNA-binding domain"/>
    <property type="match status" value="1"/>
</dbReference>
<feature type="compositionally biased region" description="Basic and acidic residues" evidence="8">
    <location>
        <begin position="1"/>
        <end position="11"/>
    </location>
</feature>
<reference evidence="10 11" key="1">
    <citation type="submission" date="2023-08" db="EMBL/GenBank/DDBJ databases">
        <title>Black Yeasts Isolated from many extreme environments.</title>
        <authorList>
            <person name="Coleine C."/>
            <person name="Stajich J.E."/>
            <person name="Selbmann L."/>
        </authorList>
    </citation>
    <scope>NUCLEOTIDE SEQUENCE [LARGE SCALE GENOMIC DNA]</scope>
    <source>
        <strain evidence="10 11">CCFEE 536</strain>
    </source>
</reference>
<dbReference type="Pfam" id="PF04082">
    <property type="entry name" value="Fungal_trans"/>
    <property type="match status" value="1"/>
</dbReference>